<dbReference type="InterPro" id="IPR013108">
    <property type="entry name" value="Amidohydro_3"/>
</dbReference>
<keyword evidence="3" id="KW-1185">Reference proteome</keyword>
<gene>
    <name evidence="2" type="ORF">ACFSYJ_33215</name>
</gene>
<name>A0ABW5GRI1_9PSEU</name>
<dbReference type="SUPFAM" id="SSF51338">
    <property type="entry name" value="Composite domain of metallo-dependent hydrolases"/>
    <property type="match status" value="1"/>
</dbReference>
<dbReference type="Proteomes" id="UP001597419">
    <property type="component" value="Unassembled WGS sequence"/>
</dbReference>
<dbReference type="CDD" id="cd01300">
    <property type="entry name" value="YtcJ_like"/>
    <property type="match status" value="1"/>
</dbReference>
<dbReference type="InterPro" id="IPR033932">
    <property type="entry name" value="YtcJ-like"/>
</dbReference>
<organism evidence="2 3">
    <name type="scientific">Amycolatopsis samaneae</name>
    <dbReference type="NCBI Taxonomy" id="664691"/>
    <lineage>
        <taxon>Bacteria</taxon>
        <taxon>Bacillati</taxon>
        <taxon>Actinomycetota</taxon>
        <taxon>Actinomycetes</taxon>
        <taxon>Pseudonocardiales</taxon>
        <taxon>Pseudonocardiaceae</taxon>
        <taxon>Amycolatopsis</taxon>
    </lineage>
</organism>
<proteinExistence type="predicted"/>
<dbReference type="PANTHER" id="PTHR22642">
    <property type="entry name" value="IMIDAZOLONEPROPIONASE"/>
    <property type="match status" value="1"/>
</dbReference>
<dbReference type="SUPFAM" id="SSF51556">
    <property type="entry name" value="Metallo-dependent hydrolases"/>
    <property type="match status" value="1"/>
</dbReference>
<dbReference type="PANTHER" id="PTHR22642:SF20">
    <property type="entry name" value="AMIDOHYDROLASE 3 DOMAIN-CONTAINING PROTEIN"/>
    <property type="match status" value="1"/>
</dbReference>
<reference evidence="3" key="1">
    <citation type="journal article" date="2019" name="Int. J. Syst. Evol. Microbiol.">
        <title>The Global Catalogue of Microorganisms (GCM) 10K type strain sequencing project: providing services to taxonomists for standard genome sequencing and annotation.</title>
        <authorList>
            <consortium name="The Broad Institute Genomics Platform"/>
            <consortium name="The Broad Institute Genome Sequencing Center for Infectious Disease"/>
            <person name="Wu L."/>
            <person name="Ma J."/>
        </authorList>
    </citation>
    <scope>NUCLEOTIDE SEQUENCE [LARGE SCALE GENOMIC DNA]</scope>
    <source>
        <strain evidence="3">CGMCC 4.7643</strain>
    </source>
</reference>
<dbReference type="RefSeq" id="WP_345400418.1">
    <property type="nucleotide sequence ID" value="NZ_BAABHG010000011.1"/>
</dbReference>
<keyword evidence="2" id="KW-0378">Hydrolase</keyword>
<dbReference type="Gene3D" id="2.30.40.10">
    <property type="entry name" value="Urease, subunit C, domain 1"/>
    <property type="match status" value="1"/>
</dbReference>
<accession>A0ABW5GRI1</accession>
<dbReference type="Gene3D" id="3.20.20.140">
    <property type="entry name" value="Metal-dependent hydrolases"/>
    <property type="match status" value="1"/>
</dbReference>
<dbReference type="GO" id="GO:0016787">
    <property type="term" value="F:hydrolase activity"/>
    <property type="evidence" value="ECO:0007669"/>
    <property type="project" value="UniProtKB-KW"/>
</dbReference>
<dbReference type="EMBL" id="JBHUKU010000021">
    <property type="protein sequence ID" value="MFD2463514.1"/>
    <property type="molecule type" value="Genomic_DNA"/>
</dbReference>
<protein>
    <submittedName>
        <fullName evidence="2">Amidohydrolase</fullName>
        <ecNumber evidence="2">3.5.-.-</ecNumber>
    </submittedName>
</protein>
<comment type="caution">
    <text evidence="2">The sequence shown here is derived from an EMBL/GenBank/DDBJ whole genome shotgun (WGS) entry which is preliminary data.</text>
</comment>
<dbReference type="EC" id="3.5.-.-" evidence="2"/>
<evidence type="ECO:0000313" key="3">
    <source>
        <dbReference type="Proteomes" id="UP001597419"/>
    </source>
</evidence>
<evidence type="ECO:0000259" key="1">
    <source>
        <dbReference type="Pfam" id="PF07969"/>
    </source>
</evidence>
<dbReference type="Gene3D" id="3.10.310.70">
    <property type="match status" value="1"/>
</dbReference>
<dbReference type="Pfam" id="PF07969">
    <property type="entry name" value="Amidohydro_3"/>
    <property type="match status" value="1"/>
</dbReference>
<dbReference type="InterPro" id="IPR032466">
    <property type="entry name" value="Metal_Hydrolase"/>
</dbReference>
<sequence>MTETGDRNDGGVPREPELVHYRGGRIFTANEPAWAESLLVRGDTIEFAGDTGTADTLAAGARVVDLDGAFVLPGFVDAHTHLLSLGESLRQVDLFDATDLAEIQARIGAAAAADPSAPRILGRSWLFGALAGRAPDRHLIDAVVADRPVYLTANDHHSAWVNSAALRELGIGQDTPDPVGGRIGRDAANEPDGMLYESAALGLLRRFLDGTVRDAERDTALAAAFERYLADGVTTVVDMASGPEDLGALERAVERGGGRLPLRVAAHWLVERTGRPEDELAQVAKAAELSRRLAGPWLRVTGIKVMVDGVIDSCTAAMKEPFADGSHPGPIWDLDALAPVVAAADAAGLQVAMHAIGDEASDIALSALEHAIAVNGPRDRRHRIEHLETVTEENVRRLAKLGVVASMQPVHADPAIQDNWRAMLGDDRALRGYPWPEFTAAGAVVAFGSDAPTAPHPPLPNMFVATTRRSAVDPRLAPNVPDYALPLADALAHGTRHAAYSCRAEHHTGRLAAGFAADFVVLDQDPFAEGLDALLRTRVRSTFVAGETATA</sequence>
<feature type="domain" description="Amidohydrolase 3" evidence="1">
    <location>
        <begin position="62"/>
        <end position="548"/>
    </location>
</feature>
<evidence type="ECO:0000313" key="2">
    <source>
        <dbReference type="EMBL" id="MFD2463514.1"/>
    </source>
</evidence>
<dbReference type="InterPro" id="IPR011059">
    <property type="entry name" value="Metal-dep_hydrolase_composite"/>
</dbReference>